<accession>A0A2S9GUV0</accession>
<dbReference type="GO" id="GO:0005829">
    <property type="term" value="C:cytosol"/>
    <property type="evidence" value="ECO:0007669"/>
    <property type="project" value="UniProtKB-SubCell"/>
</dbReference>
<dbReference type="Gene3D" id="1.20.120.340">
    <property type="entry name" value="Flagellar protein FliS"/>
    <property type="match status" value="1"/>
</dbReference>
<keyword evidence="8" id="KW-1185">Reference proteome</keyword>
<comment type="similarity">
    <text evidence="2 6">Belongs to the FliS family.</text>
</comment>
<comment type="caution">
    <text evidence="7">The sequence shown here is derived from an EMBL/GenBank/DDBJ whole genome shotgun (WGS) entry which is preliminary data.</text>
</comment>
<dbReference type="PANTHER" id="PTHR34773:SF1">
    <property type="entry name" value="FLAGELLAR SECRETION CHAPERONE FLIS"/>
    <property type="match status" value="1"/>
</dbReference>
<evidence type="ECO:0000256" key="2">
    <source>
        <dbReference type="ARBA" id="ARBA00008787"/>
    </source>
</evidence>
<dbReference type="GO" id="GO:0044780">
    <property type="term" value="P:bacterial-type flagellum assembly"/>
    <property type="evidence" value="ECO:0007669"/>
    <property type="project" value="InterPro"/>
</dbReference>
<dbReference type="CDD" id="cd16098">
    <property type="entry name" value="FliS"/>
    <property type="match status" value="1"/>
</dbReference>
<evidence type="ECO:0000256" key="4">
    <source>
        <dbReference type="ARBA" id="ARBA00022795"/>
    </source>
</evidence>
<dbReference type="Proteomes" id="UP000237839">
    <property type="component" value="Unassembled WGS sequence"/>
</dbReference>
<gene>
    <name evidence="7" type="ORF">S2091_3768</name>
</gene>
<reference evidence="7 8" key="1">
    <citation type="submission" date="2018-02" db="EMBL/GenBank/DDBJ databases">
        <title>Solimicrobium silvestre gen. nov., sp. nov., isolated from alpine forest soil.</title>
        <authorList>
            <person name="Margesin R."/>
            <person name="Albuquerque L."/>
            <person name="Zhang D.-C."/>
            <person name="Froufe H.J.C."/>
            <person name="Severino R."/>
            <person name="Roxo I."/>
            <person name="Egas C."/>
            <person name="Da Costa M.S."/>
        </authorList>
    </citation>
    <scope>NUCLEOTIDE SEQUENCE [LARGE SCALE GENOMIC DNA]</scope>
    <source>
        <strain evidence="7 8">S20-91</strain>
    </source>
</reference>
<sequence>MFGYSPRNAANAYSKVSMETGVIAADPHKLIMLLFDGAIMAIYNAIQQIEAGKIPEKGRSITHAISIVESGLRASLNKDVGGELAKNLDALYSYMAKQLFMANLKNDTKRLLEVKTLLNDLRGAWEQIAPVKAKQAEYVGTPKDALAPRKSSHIVV</sequence>
<dbReference type="PANTHER" id="PTHR34773">
    <property type="entry name" value="FLAGELLAR SECRETION CHAPERONE FLIS"/>
    <property type="match status" value="1"/>
</dbReference>
<evidence type="ECO:0000256" key="5">
    <source>
        <dbReference type="ARBA" id="ARBA00023186"/>
    </source>
</evidence>
<keyword evidence="5" id="KW-0143">Chaperone</keyword>
<dbReference type="Pfam" id="PF02561">
    <property type="entry name" value="FliS"/>
    <property type="match status" value="1"/>
</dbReference>
<dbReference type="RefSeq" id="WP_105533517.1">
    <property type="nucleotide sequence ID" value="NZ_PUGF01000022.1"/>
</dbReference>
<evidence type="ECO:0000313" key="8">
    <source>
        <dbReference type="Proteomes" id="UP000237839"/>
    </source>
</evidence>
<name>A0A2S9GUV0_9BURK</name>
<dbReference type="GO" id="GO:0071973">
    <property type="term" value="P:bacterial-type flagellum-dependent cell motility"/>
    <property type="evidence" value="ECO:0007669"/>
    <property type="project" value="TreeGrafter"/>
</dbReference>
<dbReference type="EMBL" id="PUGF01000022">
    <property type="protein sequence ID" value="PRC91490.1"/>
    <property type="molecule type" value="Genomic_DNA"/>
</dbReference>
<protein>
    <recommendedName>
        <fullName evidence="6">Flagellar secretion chaperone FliS</fullName>
    </recommendedName>
</protein>
<dbReference type="PIRSF" id="PIRSF039090">
    <property type="entry name" value="Flis"/>
    <property type="match status" value="1"/>
</dbReference>
<comment type="subcellular location">
    <subcellularLocation>
        <location evidence="1 6">Cytoplasm</location>
        <location evidence="1 6">Cytosol</location>
    </subcellularLocation>
</comment>
<organism evidence="7 8">
    <name type="scientific">Solimicrobium silvestre</name>
    <dbReference type="NCBI Taxonomy" id="2099400"/>
    <lineage>
        <taxon>Bacteria</taxon>
        <taxon>Pseudomonadati</taxon>
        <taxon>Pseudomonadota</taxon>
        <taxon>Betaproteobacteria</taxon>
        <taxon>Burkholderiales</taxon>
        <taxon>Oxalobacteraceae</taxon>
        <taxon>Solimicrobium</taxon>
    </lineage>
</organism>
<dbReference type="InterPro" id="IPR003713">
    <property type="entry name" value="FliS"/>
</dbReference>
<evidence type="ECO:0000313" key="7">
    <source>
        <dbReference type="EMBL" id="PRC91490.1"/>
    </source>
</evidence>
<evidence type="ECO:0000256" key="1">
    <source>
        <dbReference type="ARBA" id="ARBA00004514"/>
    </source>
</evidence>
<dbReference type="OrthoDB" id="9792010at2"/>
<keyword evidence="7" id="KW-0282">Flagellum</keyword>
<keyword evidence="7" id="KW-0969">Cilium</keyword>
<dbReference type="SUPFAM" id="SSF101116">
    <property type="entry name" value="Flagellar export chaperone FliS"/>
    <property type="match status" value="1"/>
</dbReference>
<keyword evidence="4 6" id="KW-1005">Bacterial flagellum biogenesis</keyword>
<evidence type="ECO:0000256" key="6">
    <source>
        <dbReference type="PIRNR" id="PIRNR039090"/>
    </source>
</evidence>
<proteinExistence type="inferred from homology"/>
<keyword evidence="3 6" id="KW-0963">Cytoplasm</keyword>
<dbReference type="InterPro" id="IPR036584">
    <property type="entry name" value="FliS_sf"/>
</dbReference>
<dbReference type="NCBIfam" id="TIGR00208">
    <property type="entry name" value="fliS"/>
    <property type="match status" value="1"/>
</dbReference>
<keyword evidence="7" id="KW-0966">Cell projection</keyword>
<dbReference type="AlphaFoldDB" id="A0A2S9GUV0"/>
<evidence type="ECO:0000256" key="3">
    <source>
        <dbReference type="ARBA" id="ARBA00022490"/>
    </source>
</evidence>